<keyword evidence="7 13" id="KW-0297">G-protein coupled receptor</keyword>
<evidence type="ECO:0000256" key="11">
    <source>
        <dbReference type="ARBA" id="ARBA00023180"/>
    </source>
</evidence>
<feature type="transmembrane region" description="Helical" evidence="14">
    <location>
        <begin position="238"/>
        <end position="263"/>
    </location>
</feature>
<keyword evidence="6 14" id="KW-1133">Transmembrane helix</keyword>
<keyword evidence="11" id="KW-0325">Glycoprotein</keyword>
<proteinExistence type="inferred from homology"/>
<keyword evidence="4 13" id="KW-0812">Transmembrane</keyword>
<dbReference type="InParanoid" id="W5MNA1"/>
<dbReference type="PANTHER" id="PTHR26451:SF854">
    <property type="entry name" value="ODORANT RECEPTOR-RELATED"/>
    <property type="match status" value="1"/>
</dbReference>
<keyword evidence="8 14" id="KW-0472">Membrane</keyword>
<dbReference type="Gene3D" id="1.20.1070.10">
    <property type="entry name" value="Rhodopsin 7-helix transmembrane proteins"/>
    <property type="match status" value="1"/>
</dbReference>
<dbReference type="FunFam" id="1.20.1070.10:FF:000024">
    <property type="entry name" value="Olfactory receptor"/>
    <property type="match status" value="1"/>
</dbReference>
<dbReference type="Proteomes" id="UP000018468">
    <property type="component" value="Linkage group LG3"/>
</dbReference>
<evidence type="ECO:0000256" key="2">
    <source>
        <dbReference type="ARBA" id="ARBA00022475"/>
    </source>
</evidence>
<feature type="transmembrane region" description="Helical" evidence="14">
    <location>
        <begin position="275"/>
        <end position="294"/>
    </location>
</feature>
<organism evidence="16 17">
    <name type="scientific">Lepisosteus oculatus</name>
    <name type="common">Spotted gar</name>
    <dbReference type="NCBI Taxonomy" id="7918"/>
    <lineage>
        <taxon>Eukaryota</taxon>
        <taxon>Metazoa</taxon>
        <taxon>Chordata</taxon>
        <taxon>Craniata</taxon>
        <taxon>Vertebrata</taxon>
        <taxon>Euteleostomi</taxon>
        <taxon>Actinopterygii</taxon>
        <taxon>Neopterygii</taxon>
        <taxon>Holostei</taxon>
        <taxon>Semionotiformes</taxon>
        <taxon>Lepisosteidae</taxon>
        <taxon>Lepisosteus</taxon>
    </lineage>
</organism>
<dbReference type="InterPro" id="IPR017452">
    <property type="entry name" value="GPCR_Rhodpsn_7TM"/>
</dbReference>
<keyword evidence="12 13" id="KW-0807">Transducer</keyword>
<keyword evidence="17" id="KW-1185">Reference proteome</keyword>
<feature type="transmembrane region" description="Helical" evidence="14">
    <location>
        <begin position="61"/>
        <end position="79"/>
    </location>
</feature>
<feature type="transmembrane region" description="Helical" evidence="14">
    <location>
        <begin position="99"/>
        <end position="121"/>
    </location>
</feature>
<dbReference type="PRINTS" id="PR00237">
    <property type="entry name" value="GPCRRHODOPSN"/>
</dbReference>
<evidence type="ECO:0000256" key="9">
    <source>
        <dbReference type="ARBA" id="ARBA00023157"/>
    </source>
</evidence>
<evidence type="ECO:0000256" key="4">
    <source>
        <dbReference type="ARBA" id="ARBA00022692"/>
    </source>
</evidence>
<sequence length="314" mass="35385">MENGTINVMTAGFSLAGFDLTPEGVYLTVVIGIIIYLFSVFCNLSLLVLIATDKHLHEPMYLFLFNLSVNDLIGISAVIPRAIMDLVSIRRKITFPFCLIQAFCVHMYGGAALLILAVMAFDRYIAICHPLRYHTIISGNTVTKLIVFVWVFDFVLISTLFALLLRFPFCRTVLSNFYCENSTLLLATCAEDTSVNNIYGLLITGFLHAIGIFSVVFTYGRILSTCLRSKESESKTKALYTCATHLLAFLIYEFSSLIIILAYRFPQTPLNLRRFMGMSFVIFPPVLNPVIYGIKTKEIKNSLRRALKNTVCHF</sequence>
<feature type="transmembrane region" description="Helical" evidence="14">
    <location>
        <begin position="198"/>
        <end position="217"/>
    </location>
</feature>
<keyword evidence="10 13" id="KW-0675">Receptor</keyword>
<feature type="transmembrane region" description="Helical" evidence="14">
    <location>
        <begin position="142"/>
        <end position="165"/>
    </location>
</feature>
<feature type="transmembrane region" description="Helical" evidence="14">
    <location>
        <begin position="25"/>
        <end position="49"/>
    </location>
</feature>
<keyword evidence="3 14" id="KW-0716">Sensory transduction</keyword>
<dbReference type="GO" id="GO:0004930">
    <property type="term" value="F:G protein-coupled receptor activity"/>
    <property type="evidence" value="ECO:0007669"/>
    <property type="project" value="UniProtKB-KW"/>
</dbReference>
<evidence type="ECO:0000256" key="10">
    <source>
        <dbReference type="ARBA" id="ARBA00023170"/>
    </source>
</evidence>
<reference evidence="17" key="1">
    <citation type="submission" date="2011-12" db="EMBL/GenBank/DDBJ databases">
        <title>The Draft Genome of Lepisosteus oculatus.</title>
        <authorList>
            <consortium name="The Broad Institute Genome Assembly &amp; Analysis Group"/>
            <consortium name="Computational R&amp;D Group"/>
            <consortium name="and Sequencing Platform"/>
            <person name="Di Palma F."/>
            <person name="Alfoldi J."/>
            <person name="Johnson J."/>
            <person name="Berlin A."/>
            <person name="Gnerre S."/>
            <person name="Jaffe D."/>
            <person name="MacCallum I."/>
            <person name="Young S."/>
            <person name="Walker B.J."/>
            <person name="Lander E.S."/>
            <person name="Lindblad-Toh K."/>
        </authorList>
    </citation>
    <scope>NUCLEOTIDE SEQUENCE [LARGE SCALE GENOMIC DNA]</scope>
</reference>
<dbReference type="PRINTS" id="PR00245">
    <property type="entry name" value="OLFACTORYR"/>
</dbReference>
<dbReference type="PROSITE" id="PS00237">
    <property type="entry name" value="G_PROTEIN_RECEP_F1_1"/>
    <property type="match status" value="1"/>
</dbReference>
<evidence type="ECO:0000256" key="3">
    <source>
        <dbReference type="ARBA" id="ARBA00022606"/>
    </source>
</evidence>
<dbReference type="EMBL" id="AHAT01003002">
    <property type="status" value="NOT_ANNOTATED_CDS"/>
    <property type="molecule type" value="Genomic_DNA"/>
</dbReference>
<dbReference type="GO" id="GO:0005549">
    <property type="term" value="F:odorant binding"/>
    <property type="evidence" value="ECO:0000318"/>
    <property type="project" value="GO_Central"/>
</dbReference>
<dbReference type="eggNOG" id="ENOG502QR3E">
    <property type="taxonomic scope" value="Eukaryota"/>
</dbReference>
<comment type="similarity">
    <text evidence="13">Belongs to the G-protein coupled receptor 1 family.</text>
</comment>
<dbReference type="Ensembl" id="ENSLOCT00000009871.1">
    <property type="protein sequence ID" value="ENSLOCP00000009860.1"/>
    <property type="gene ID" value="ENSLOCG00000008120.1"/>
</dbReference>
<evidence type="ECO:0000256" key="14">
    <source>
        <dbReference type="RuleBase" id="RU363047"/>
    </source>
</evidence>
<protein>
    <recommendedName>
        <fullName evidence="14">Olfactory receptor</fullName>
    </recommendedName>
</protein>
<comment type="subcellular location">
    <subcellularLocation>
        <location evidence="1 14">Cell membrane</location>
        <topology evidence="1 14">Multi-pass membrane protein</topology>
    </subcellularLocation>
</comment>
<dbReference type="GO" id="GO:0016020">
    <property type="term" value="C:membrane"/>
    <property type="evidence" value="ECO:0000318"/>
    <property type="project" value="GO_Central"/>
</dbReference>
<evidence type="ECO:0000256" key="8">
    <source>
        <dbReference type="ARBA" id="ARBA00023136"/>
    </source>
</evidence>
<evidence type="ECO:0000259" key="15">
    <source>
        <dbReference type="PROSITE" id="PS50262"/>
    </source>
</evidence>
<dbReference type="GeneTree" id="ENSGT00940000163767"/>
<reference evidence="16" key="2">
    <citation type="submission" date="2025-08" db="UniProtKB">
        <authorList>
            <consortium name="Ensembl"/>
        </authorList>
    </citation>
    <scope>IDENTIFICATION</scope>
</reference>
<dbReference type="GO" id="GO:0004984">
    <property type="term" value="F:olfactory receptor activity"/>
    <property type="evidence" value="ECO:0000318"/>
    <property type="project" value="GO_Central"/>
</dbReference>
<dbReference type="PROSITE" id="PS50262">
    <property type="entry name" value="G_PROTEIN_RECEP_F1_2"/>
    <property type="match status" value="1"/>
</dbReference>
<evidence type="ECO:0000256" key="7">
    <source>
        <dbReference type="ARBA" id="ARBA00023040"/>
    </source>
</evidence>
<dbReference type="InterPro" id="IPR052921">
    <property type="entry name" value="GPCR1_Superfamily_Member"/>
</dbReference>
<evidence type="ECO:0000313" key="16">
    <source>
        <dbReference type="Ensembl" id="ENSLOCP00000009860.1"/>
    </source>
</evidence>
<dbReference type="InterPro" id="IPR000276">
    <property type="entry name" value="GPCR_Rhodpsn"/>
</dbReference>
<feature type="domain" description="G-protein coupled receptors family 1 profile" evidence="15">
    <location>
        <begin position="42"/>
        <end position="292"/>
    </location>
</feature>
<dbReference type="Pfam" id="PF13853">
    <property type="entry name" value="7tm_4"/>
    <property type="match status" value="1"/>
</dbReference>
<evidence type="ECO:0000256" key="13">
    <source>
        <dbReference type="RuleBase" id="RU000688"/>
    </source>
</evidence>
<dbReference type="PANTHER" id="PTHR26451">
    <property type="entry name" value="G_PROTEIN_RECEP_F1_2 DOMAIN-CONTAINING PROTEIN"/>
    <property type="match status" value="1"/>
</dbReference>
<reference evidence="16" key="3">
    <citation type="submission" date="2025-09" db="UniProtKB">
        <authorList>
            <consortium name="Ensembl"/>
        </authorList>
    </citation>
    <scope>IDENTIFICATION</scope>
</reference>
<evidence type="ECO:0000313" key="17">
    <source>
        <dbReference type="Proteomes" id="UP000018468"/>
    </source>
</evidence>
<keyword evidence="2 14" id="KW-1003">Cell membrane</keyword>
<dbReference type="OMA" id="MTEAACV"/>
<name>W5MNA1_LEPOC</name>
<evidence type="ECO:0000256" key="5">
    <source>
        <dbReference type="ARBA" id="ARBA00022725"/>
    </source>
</evidence>
<evidence type="ECO:0000256" key="6">
    <source>
        <dbReference type="ARBA" id="ARBA00022989"/>
    </source>
</evidence>
<dbReference type="AlphaFoldDB" id="W5MNA1"/>
<evidence type="ECO:0000256" key="1">
    <source>
        <dbReference type="ARBA" id="ARBA00004651"/>
    </source>
</evidence>
<keyword evidence="9" id="KW-1015">Disulfide bond</keyword>
<dbReference type="GO" id="GO:0050911">
    <property type="term" value="P:detection of chemical stimulus involved in sensory perception of smell"/>
    <property type="evidence" value="ECO:0000318"/>
    <property type="project" value="GO_Central"/>
</dbReference>
<dbReference type="SUPFAM" id="SSF81321">
    <property type="entry name" value="Family A G protein-coupled receptor-like"/>
    <property type="match status" value="1"/>
</dbReference>
<accession>W5MNA1</accession>
<keyword evidence="5 14" id="KW-0552">Olfaction</keyword>
<evidence type="ECO:0000256" key="12">
    <source>
        <dbReference type="ARBA" id="ARBA00023224"/>
    </source>
</evidence>
<dbReference type="GO" id="GO:0005886">
    <property type="term" value="C:plasma membrane"/>
    <property type="evidence" value="ECO:0007669"/>
    <property type="project" value="UniProtKB-SubCell"/>
</dbReference>
<dbReference type="HOGENOM" id="CLU_012526_0_1_1"/>
<dbReference type="InterPro" id="IPR000725">
    <property type="entry name" value="Olfact_rcpt"/>
</dbReference>